<dbReference type="HOGENOM" id="CLU_3017867_0_0_1"/>
<evidence type="ECO:0000313" key="2">
    <source>
        <dbReference type="Proteomes" id="UP000004995"/>
    </source>
</evidence>
<sequence>MHELPVIWSCANYRRVSLYPTKLHAQYLSKSTQKNLKLSHCKYSCTFQEFYIIQQP</sequence>
<name>K3YNL4_SETIT</name>
<dbReference type="EnsemblPlants" id="KQL01372">
    <property type="protein sequence ID" value="KQL01372"/>
    <property type="gene ID" value="SETIT_015856mg"/>
</dbReference>
<accession>K3YNL4</accession>
<protein>
    <submittedName>
        <fullName evidence="1">Uncharacterized protein</fullName>
    </submittedName>
</protein>
<organism evidence="1 2">
    <name type="scientific">Setaria italica</name>
    <name type="common">Foxtail millet</name>
    <name type="synonym">Panicum italicum</name>
    <dbReference type="NCBI Taxonomy" id="4555"/>
    <lineage>
        <taxon>Eukaryota</taxon>
        <taxon>Viridiplantae</taxon>
        <taxon>Streptophyta</taxon>
        <taxon>Embryophyta</taxon>
        <taxon>Tracheophyta</taxon>
        <taxon>Spermatophyta</taxon>
        <taxon>Magnoliopsida</taxon>
        <taxon>Liliopsida</taxon>
        <taxon>Poales</taxon>
        <taxon>Poaceae</taxon>
        <taxon>PACMAD clade</taxon>
        <taxon>Panicoideae</taxon>
        <taxon>Panicodae</taxon>
        <taxon>Paniceae</taxon>
        <taxon>Cenchrinae</taxon>
        <taxon>Setaria</taxon>
    </lineage>
</organism>
<dbReference type="AlphaFoldDB" id="K3YNL4"/>
<evidence type="ECO:0000313" key="1">
    <source>
        <dbReference type="EnsemblPlants" id="KQL01372"/>
    </source>
</evidence>
<reference evidence="1" key="2">
    <citation type="submission" date="2018-08" db="UniProtKB">
        <authorList>
            <consortium name="EnsemblPlants"/>
        </authorList>
    </citation>
    <scope>IDENTIFICATION</scope>
    <source>
        <strain evidence="1">Yugu1</strain>
    </source>
</reference>
<dbReference type="Proteomes" id="UP000004995">
    <property type="component" value="Unassembled WGS sequence"/>
</dbReference>
<dbReference type="Gramene" id="KQL01372">
    <property type="protein sequence ID" value="KQL01372"/>
    <property type="gene ID" value="SETIT_015856mg"/>
</dbReference>
<reference evidence="2" key="1">
    <citation type="journal article" date="2012" name="Nat. Biotechnol.">
        <title>Reference genome sequence of the model plant Setaria.</title>
        <authorList>
            <person name="Bennetzen J.L."/>
            <person name="Schmutz J."/>
            <person name="Wang H."/>
            <person name="Percifield R."/>
            <person name="Hawkins J."/>
            <person name="Pontaroli A.C."/>
            <person name="Estep M."/>
            <person name="Feng L."/>
            <person name="Vaughn J.N."/>
            <person name="Grimwood J."/>
            <person name="Jenkins J."/>
            <person name="Barry K."/>
            <person name="Lindquist E."/>
            <person name="Hellsten U."/>
            <person name="Deshpande S."/>
            <person name="Wang X."/>
            <person name="Wu X."/>
            <person name="Mitros T."/>
            <person name="Triplett J."/>
            <person name="Yang X."/>
            <person name="Ye C.Y."/>
            <person name="Mauro-Herrera M."/>
            <person name="Wang L."/>
            <person name="Li P."/>
            <person name="Sharma M."/>
            <person name="Sharma R."/>
            <person name="Ronald P.C."/>
            <person name="Panaud O."/>
            <person name="Kellogg E.A."/>
            <person name="Brutnell T.P."/>
            <person name="Doust A.N."/>
            <person name="Tuskan G.A."/>
            <person name="Rokhsar D."/>
            <person name="Devos K.M."/>
        </authorList>
    </citation>
    <scope>NUCLEOTIDE SEQUENCE [LARGE SCALE GENOMIC DNA]</scope>
    <source>
        <strain evidence="2">cv. Yugu1</strain>
    </source>
</reference>
<keyword evidence="2" id="KW-1185">Reference proteome</keyword>
<dbReference type="EMBL" id="AGNK02003714">
    <property type="status" value="NOT_ANNOTATED_CDS"/>
    <property type="molecule type" value="Genomic_DNA"/>
</dbReference>
<dbReference type="InParanoid" id="K3YNL4"/>
<proteinExistence type="predicted"/>